<proteinExistence type="inferred from homology"/>
<sequence length="450" mass="51790">MSPNDNFSQNSLNNYLSYNSLSINILAALLQQLQYLYIIKQQFNMHFVSSKSETEQIGEIVGYLVEHMRDSIELEQPSPAFDNFEEKIKQHADKREFKGILEYLLTLKSEVLSLPISHKNSQLTFQRLVLLILPLLKVSEKKAAKDPKTYEDLKRNTLAYCTLVEESDYPLSVKVNSVLHIFSIFNEVSPLKGVVFLRLFKLCEKNDQLKIIIENLKKIEEISKDWAMSIDERKELYRECAITLDKKDEPVAAFKVMLAYLKLFQKSTEAELATNQIEKLAKRCIVLGVKVPTVIDFADILSLNAVKYLSGKDKEVFDFMSLFTQTDSKEFETKVKGFSKLMTEEKLDIQDVIHKKQYIQICSLKLENSNHGYDDLAKILNISKDDVEAWAIEAIAAGIIDAKIDQVREEIVIKSHIMNQEWTAIKERLGEWSNRFAQMQAILSHASKTQ</sequence>
<dbReference type="InterPro" id="IPR036390">
    <property type="entry name" value="WH_DNA-bd_sf"/>
</dbReference>
<dbReference type="GO" id="GO:0005852">
    <property type="term" value="C:eukaryotic translation initiation factor 3 complex"/>
    <property type="evidence" value="ECO:0007669"/>
    <property type="project" value="TreeGrafter"/>
</dbReference>
<protein>
    <recommendedName>
        <fullName evidence="2">PCI domain-containing protein</fullName>
    </recommendedName>
</protein>
<gene>
    <name evidence="3" type="ORF">FGO68_gene10767</name>
</gene>
<dbReference type="OrthoDB" id="296995at2759"/>
<accession>A0A8J8P263</accession>
<dbReference type="SMART" id="SM00088">
    <property type="entry name" value="PINT"/>
    <property type="match status" value="1"/>
</dbReference>
<dbReference type="InterPro" id="IPR045237">
    <property type="entry name" value="COPS7/eIF3m"/>
</dbReference>
<dbReference type="PROSITE" id="PS50250">
    <property type="entry name" value="PCI"/>
    <property type="match status" value="1"/>
</dbReference>
<dbReference type="Pfam" id="PF01399">
    <property type="entry name" value="PCI"/>
    <property type="match status" value="1"/>
</dbReference>
<dbReference type="PANTHER" id="PTHR15350">
    <property type="entry name" value="COP9 SIGNALOSOME COMPLEX SUBUNIT 7/DENDRITIC CELL PROTEIN GA17"/>
    <property type="match status" value="1"/>
</dbReference>
<evidence type="ECO:0000259" key="2">
    <source>
        <dbReference type="PROSITE" id="PS50250"/>
    </source>
</evidence>
<reference evidence="3" key="1">
    <citation type="submission" date="2019-06" db="EMBL/GenBank/DDBJ databases">
        <authorList>
            <person name="Zheng W."/>
        </authorList>
    </citation>
    <scope>NUCLEOTIDE SEQUENCE</scope>
    <source>
        <strain evidence="3">QDHG01</strain>
    </source>
</reference>
<dbReference type="Proteomes" id="UP000785679">
    <property type="component" value="Unassembled WGS sequence"/>
</dbReference>
<dbReference type="InterPro" id="IPR000717">
    <property type="entry name" value="PCI_dom"/>
</dbReference>
<dbReference type="GO" id="GO:0002183">
    <property type="term" value="P:cytoplasmic translational initiation"/>
    <property type="evidence" value="ECO:0007669"/>
    <property type="project" value="TreeGrafter"/>
</dbReference>
<evidence type="ECO:0000313" key="4">
    <source>
        <dbReference type="Proteomes" id="UP000785679"/>
    </source>
</evidence>
<name>A0A8J8P263_HALGN</name>
<comment type="caution">
    <text evidence="3">The sequence shown here is derived from an EMBL/GenBank/DDBJ whole genome shotgun (WGS) entry which is preliminary data.</text>
</comment>
<feature type="domain" description="PCI" evidence="2">
    <location>
        <begin position="252"/>
        <end position="418"/>
    </location>
</feature>
<dbReference type="SUPFAM" id="SSF46785">
    <property type="entry name" value="Winged helix' DNA-binding domain"/>
    <property type="match status" value="1"/>
</dbReference>
<keyword evidence="4" id="KW-1185">Reference proteome</keyword>
<dbReference type="AlphaFoldDB" id="A0A8J8P263"/>
<evidence type="ECO:0000313" key="3">
    <source>
        <dbReference type="EMBL" id="TNV84266.1"/>
    </source>
</evidence>
<comment type="similarity">
    <text evidence="1">Belongs to the CSN7/EIF3M family. CSN7 subfamily.</text>
</comment>
<organism evidence="3 4">
    <name type="scientific">Halteria grandinella</name>
    <dbReference type="NCBI Taxonomy" id="5974"/>
    <lineage>
        <taxon>Eukaryota</taxon>
        <taxon>Sar</taxon>
        <taxon>Alveolata</taxon>
        <taxon>Ciliophora</taxon>
        <taxon>Intramacronucleata</taxon>
        <taxon>Spirotrichea</taxon>
        <taxon>Stichotrichia</taxon>
        <taxon>Sporadotrichida</taxon>
        <taxon>Halteriidae</taxon>
        <taxon>Halteria</taxon>
    </lineage>
</organism>
<dbReference type="EMBL" id="RRYP01002951">
    <property type="protein sequence ID" value="TNV84266.1"/>
    <property type="molecule type" value="Genomic_DNA"/>
</dbReference>
<dbReference type="PANTHER" id="PTHR15350:SF2">
    <property type="entry name" value="EUKARYOTIC TRANSLATION INITIATION FACTOR 3 SUBUNIT M"/>
    <property type="match status" value="1"/>
</dbReference>
<evidence type="ECO:0000256" key="1">
    <source>
        <dbReference type="ARBA" id="ARBA00008482"/>
    </source>
</evidence>